<dbReference type="PANTHER" id="PTHR24351">
    <property type="entry name" value="RIBOSOMAL PROTEIN S6 KINASE"/>
    <property type="match status" value="1"/>
</dbReference>
<dbReference type="InterPro" id="IPR008271">
    <property type="entry name" value="Ser/Thr_kinase_AS"/>
</dbReference>
<protein>
    <recommendedName>
        <fullName evidence="7">Protein kinase domain-containing protein</fullName>
    </recommendedName>
</protein>
<evidence type="ECO:0000259" key="7">
    <source>
        <dbReference type="PROSITE" id="PS50011"/>
    </source>
</evidence>
<dbReference type="InterPro" id="IPR000719">
    <property type="entry name" value="Prot_kinase_dom"/>
</dbReference>
<dbReference type="EMBL" id="CP092625">
    <property type="protein sequence ID" value="UMM43556.1"/>
    <property type="molecule type" value="Genomic_DNA"/>
</dbReference>
<keyword evidence="5" id="KW-0067">ATP-binding</keyword>
<dbReference type="Gene3D" id="1.10.510.10">
    <property type="entry name" value="Transferase(Phosphotransferase) domain 1"/>
    <property type="match status" value="1"/>
</dbReference>
<keyword evidence="1" id="KW-0723">Serine/threonine-protein kinase</keyword>
<dbReference type="Proteomes" id="UP000829354">
    <property type="component" value="Chromosome X"/>
</dbReference>
<keyword evidence="9" id="KW-1185">Reference proteome</keyword>
<dbReference type="GO" id="GO:0004674">
    <property type="term" value="F:protein serine/threonine kinase activity"/>
    <property type="evidence" value="ECO:0007669"/>
    <property type="project" value="UniProtKB-KW"/>
</dbReference>
<proteinExistence type="predicted"/>
<dbReference type="GO" id="GO:0005524">
    <property type="term" value="F:ATP binding"/>
    <property type="evidence" value="ECO:0007669"/>
    <property type="project" value="UniProtKB-KW"/>
</dbReference>
<organism evidence="8 9">
    <name type="scientific">Caenorhabditis briggsae</name>
    <dbReference type="NCBI Taxonomy" id="6238"/>
    <lineage>
        <taxon>Eukaryota</taxon>
        <taxon>Metazoa</taxon>
        <taxon>Ecdysozoa</taxon>
        <taxon>Nematoda</taxon>
        <taxon>Chromadorea</taxon>
        <taxon>Rhabditida</taxon>
        <taxon>Rhabditina</taxon>
        <taxon>Rhabditomorpha</taxon>
        <taxon>Rhabditoidea</taxon>
        <taxon>Rhabditidae</taxon>
        <taxon>Peloderinae</taxon>
        <taxon>Caenorhabditis</taxon>
    </lineage>
</organism>
<sequence>MDRIFDSGTILENSLKAAYKKMYIHRDIKRENIFVHRSGHIKLAEFVLVRRMPRGESLNNPCGTHYSPEMKQAPISYGLPADVWAVGIVMYEPGKLYLLKALLAEDPEERPKIRHVKRMEFFKRVDWNMVTEQAPLRIPVLDDDNDLRHSPQDEKAKDPVDDQTDYIQVWNNLFIPQDTKVTTPL</sequence>
<accession>A0AAE9FDQ3</accession>
<evidence type="ECO:0000256" key="6">
    <source>
        <dbReference type="SAM" id="MobiDB-lite"/>
    </source>
</evidence>
<evidence type="ECO:0000313" key="8">
    <source>
        <dbReference type="EMBL" id="UMM43556.1"/>
    </source>
</evidence>
<name>A0AAE9FDQ3_CAEBR</name>
<evidence type="ECO:0000256" key="5">
    <source>
        <dbReference type="ARBA" id="ARBA00022840"/>
    </source>
</evidence>
<dbReference type="SUPFAM" id="SSF56112">
    <property type="entry name" value="Protein kinase-like (PK-like)"/>
    <property type="match status" value="1"/>
</dbReference>
<dbReference type="Pfam" id="PF00069">
    <property type="entry name" value="Pkinase"/>
    <property type="match status" value="1"/>
</dbReference>
<dbReference type="InterPro" id="IPR011009">
    <property type="entry name" value="Kinase-like_dom_sf"/>
</dbReference>
<dbReference type="PROSITE" id="PS50011">
    <property type="entry name" value="PROTEIN_KINASE_DOM"/>
    <property type="match status" value="1"/>
</dbReference>
<evidence type="ECO:0000313" key="9">
    <source>
        <dbReference type="Proteomes" id="UP000829354"/>
    </source>
</evidence>
<feature type="domain" description="Protein kinase" evidence="7">
    <location>
        <begin position="1"/>
        <end position="167"/>
    </location>
</feature>
<evidence type="ECO:0000256" key="1">
    <source>
        <dbReference type="ARBA" id="ARBA00022527"/>
    </source>
</evidence>
<feature type="compositionally biased region" description="Basic and acidic residues" evidence="6">
    <location>
        <begin position="146"/>
        <end position="160"/>
    </location>
</feature>
<feature type="region of interest" description="Disordered" evidence="6">
    <location>
        <begin position="141"/>
        <end position="160"/>
    </location>
</feature>
<dbReference type="AlphaFoldDB" id="A0AAE9FDQ3"/>
<evidence type="ECO:0000256" key="3">
    <source>
        <dbReference type="ARBA" id="ARBA00022741"/>
    </source>
</evidence>
<keyword evidence="3" id="KW-0547">Nucleotide-binding</keyword>
<evidence type="ECO:0000256" key="2">
    <source>
        <dbReference type="ARBA" id="ARBA00022679"/>
    </source>
</evidence>
<keyword evidence="2" id="KW-0808">Transferase</keyword>
<evidence type="ECO:0000256" key="4">
    <source>
        <dbReference type="ARBA" id="ARBA00022777"/>
    </source>
</evidence>
<keyword evidence="4" id="KW-0418">Kinase</keyword>
<dbReference type="PROSITE" id="PS00108">
    <property type="entry name" value="PROTEIN_KINASE_ST"/>
    <property type="match status" value="1"/>
</dbReference>
<reference evidence="8 9" key="1">
    <citation type="submission" date="2022-04" db="EMBL/GenBank/DDBJ databases">
        <title>Chromosome-level reference genomes for two strains of Caenorhabditis briggsae: an improved platform for comparative genomics.</title>
        <authorList>
            <person name="Stevens L."/>
            <person name="Andersen E."/>
        </authorList>
    </citation>
    <scope>NUCLEOTIDE SEQUENCE [LARGE SCALE GENOMIC DNA]</scope>
    <source>
        <strain evidence="8">VX34</strain>
        <tissue evidence="8">Whole-organism</tissue>
    </source>
</reference>
<gene>
    <name evidence="8" type="ORF">L5515_019018</name>
</gene>